<evidence type="ECO:0000313" key="2">
    <source>
        <dbReference type="Proteomes" id="UP000290289"/>
    </source>
</evidence>
<dbReference type="EMBL" id="RDQH01000329">
    <property type="protein sequence ID" value="RXI02890.1"/>
    <property type="molecule type" value="Genomic_DNA"/>
</dbReference>
<accession>A0A498K3W2</accession>
<keyword evidence="2" id="KW-1185">Reference proteome</keyword>
<reference evidence="1 2" key="1">
    <citation type="submission" date="2018-10" db="EMBL/GenBank/DDBJ databases">
        <title>A high-quality apple genome assembly.</title>
        <authorList>
            <person name="Hu J."/>
        </authorList>
    </citation>
    <scope>NUCLEOTIDE SEQUENCE [LARGE SCALE GENOMIC DNA]</scope>
    <source>
        <strain evidence="2">cv. HFTH1</strain>
        <tissue evidence="1">Young leaf</tissue>
    </source>
</reference>
<proteinExistence type="predicted"/>
<sequence length="203" mass="23579">MSMEIPRVLSHFNRIKISLTMKDSVAVIPVDGIRKRDETEWRGSKDALGWKQRGRRRRRRCYDFVFHGCGTSRSREVRRNKNSPKICLVEQRVPPVLGAPNVGQSASFHSVPSRPMYQTVPKRIPMSMWRGEMVERDQKLETSPPTYSTCISLFMGNNFHTLFYTFFVSAMESLFKASLCICLFRSNILYSALSMYISLSWMF</sequence>
<gene>
    <name evidence="1" type="ORF">DVH24_002968</name>
</gene>
<comment type="caution">
    <text evidence="1">The sequence shown here is derived from an EMBL/GenBank/DDBJ whole genome shotgun (WGS) entry which is preliminary data.</text>
</comment>
<protein>
    <submittedName>
        <fullName evidence="1">Uncharacterized protein</fullName>
    </submittedName>
</protein>
<organism evidence="1 2">
    <name type="scientific">Malus domestica</name>
    <name type="common">Apple</name>
    <name type="synonym">Pyrus malus</name>
    <dbReference type="NCBI Taxonomy" id="3750"/>
    <lineage>
        <taxon>Eukaryota</taxon>
        <taxon>Viridiplantae</taxon>
        <taxon>Streptophyta</taxon>
        <taxon>Embryophyta</taxon>
        <taxon>Tracheophyta</taxon>
        <taxon>Spermatophyta</taxon>
        <taxon>Magnoliopsida</taxon>
        <taxon>eudicotyledons</taxon>
        <taxon>Gunneridae</taxon>
        <taxon>Pentapetalae</taxon>
        <taxon>rosids</taxon>
        <taxon>fabids</taxon>
        <taxon>Rosales</taxon>
        <taxon>Rosaceae</taxon>
        <taxon>Amygdaloideae</taxon>
        <taxon>Maleae</taxon>
        <taxon>Malus</taxon>
    </lineage>
</organism>
<dbReference type="Proteomes" id="UP000290289">
    <property type="component" value="Chromosome 3"/>
</dbReference>
<name>A0A498K3W2_MALDO</name>
<evidence type="ECO:0000313" key="1">
    <source>
        <dbReference type="EMBL" id="RXI02890.1"/>
    </source>
</evidence>
<dbReference type="AlphaFoldDB" id="A0A498K3W2"/>